<accession>A0AAD8VWI1</accession>
<evidence type="ECO:0008006" key="7">
    <source>
        <dbReference type="Google" id="ProtNLM"/>
    </source>
</evidence>
<proteinExistence type="inferred from homology"/>
<name>A0AAD8VWI1_LOLMU</name>
<dbReference type="PANTHER" id="PTHR45648">
    <property type="entry name" value="GDSL LIPASE/ACYLHYDROLASE FAMILY PROTEIN (AFU_ORTHOLOGUE AFUA_4G14700)"/>
    <property type="match status" value="1"/>
</dbReference>
<dbReference type="Proteomes" id="UP001231189">
    <property type="component" value="Unassembled WGS sequence"/>
</dbReference>
<dbReference type="PANTHER" id="PTHR45648:SF99">
    <property type="entry name" value="OS02G0740400 PROTEIN"/>
    <property type="match status" value="1"/>
</dbReference>
<dbReference type="Gene3D" id="3.40.50.1110">
    <property type="entry name" value="SGNH hydrolase"/>
    <property type="match status" value="1"/>
</dbReference>
<feature type="chain" id="PRO_5041935445" description="GDSL esterase/lipase" evidence="4">
    <location>
        <begin position="35"/>
        <end position="367"/>
    </location>
</feature>
<evidence type="ECO:0000256" key="4">
    <source>
        <dbReference type="SAM" id="SignalP"/>
    </source>
</evidence>
<protein>
    <recommendedName>
        <fullName evidence="7">GDSL esterase/lipase</fullName>
    </recommendedName>
</protein>
<comment type="caution">
    <text evidence="5">The sequence shown here is derived from an EMBL/GenBank/DDBJ whole genome shotgun (WGS) entry which is preliminary data.</text>
</comment>
<evidence type="ECO:0000256" key="3">
    <source>
        <dbReference type="ARBA" id="ARBA00022963"/>
    </source>
</evidence>
<dbReference type="InterPro" id="IPR036514">
    <property type="entry name" value="SGNH_hydro_sf"/>
</dbReference>
<dbReference type="Pfam" id="PF00657">
    <property type="entry name" value="Lipase_GDSL"/>
    <property type="match status" value="1"/>
</dbReference>
<evidence type="ECO:0000256" key="1">
    <source>
        <dbReference type="ARBA" id="ARBA00008668"/>
    </source>
</evidence>
<keyword evidence="3" id="KW-0443">Lipid metabolism</keyword>
<keyword evidence="3" id="KW-0442">Lipid degradation</keyword>
<keyword evidence="2" id="KW-0378">Hydrolase</keyword>
<keyword evidence="6" id="KW-1185">Reference proteome</keyword>
<dbReference type="AlphaFoldDB" id="A0AAD8VWI1"/>
<evidence type="ECO:0000313" key="5">
    <source>
        <dbReference type="EMBL" id="KAK1619413.1"/>
    </source>
</evidence>
<evidence type="ECO:0000313" key="6">
    <source>
        <dbReference type="Proteomes" id="UP001231189"/>
    </source>
</evidence>
<dbReference type="GO" id="GO:0016042">
    <property type="term" value="P:lipid catabolic process"/>
    <property type="evidence" value="ECO:0007669"/>
    <property type="project" value="UniProtKB-KW"/>
</dbReference>
<gene>
    <name evidence="5" type="ORF">QYE76_024930</name>
</gene>
<keyword evidence="4" id="KW-0732">Signal</keyword>
<feature type="signal peptide" evidence="4">
    <location>
        <begin position="1"/>
        <end position="34"/>
    </location>
</feature>
<comment type="similarity">
    <text evidence="1">Belongs to the 'GDSL' lipolytic enzyme family.</text>
</comment>
<reference evidence="5" key="1">
    <citation type="submission" date="2023-07" db="EMBL/GenBank/DDBJ databases">
        <title>A chromosome-level genome assembly of Lolium multiflorum.</title>
        <authorList>
            <person name="Chen Y."/>
            <person name="Copetti D."/>
            <person name="Kolliker R."/>
            <person name="Studer B."/>
        </authorList>
    </citation>
    <scope>NUCLEOTIDE SEQUENCE</scope>
    <source>
        <strain evidence="5">02402/16</strain>
        <tissue evidence="5">Leaf</tissue>
    </source>
</reference>
<dbReference type="EMBL" id="JAUUTY010000006">
    <property type="protein sequence ID" value="KAK1619413.1"/>
    <property type="molecule type" value="Genomic_DNA"/>
</dbReference>
<organism evidence="5 6">
    <name type="scientific">Lolium multiflorum</name>
    <name type="common">Italian ryegrass</name>
    <name type="synonym">Lolium perenne subsp. multiflorum</name>
    <dbReference type="NCBI Taxonomy" id="4521"/>
    <lineage>
        <taxon>Eukaryota</taxon>
        <taxon>Viridiplantae</taxon>
        <taxon>Streptophyta</taxon>
        <taxon>Embryophyta</taxon>
        <taxon>Tracheophyta</taxon>
        <taxon>Spermatophyta</taxon>
        <taxon>Magnoliopsida</taxon>
        <taxon>Liliopsida</taxon>
        <taxon>Poales</taxon>
        <taxon>Poaceae</taxon>
        <taxon>BOP clade</taxon>
        <taxon>Pooideae</taxon>
        <taxon>Poodae</taxon>
        <taxon>Poeae</taxon>
        <taxon>Poeae Chloroplast Group 2 (Poeae type)</taxon>
        <taxon>Loliodinae</taxon>
        <taxon>Loliinae</taxon>
        <taxon>Lolium</taxon>
    </lineage>
</organism>
<sequence length="367" mass="39081">MAGMRVASHKGLMALVVAVLVMCGGGLFVTPAAAETLVPAVYVFGDSTVDVGNNKYLPGNVLYPLPLPYGIDLPQDLRPTGRASNGYNVADAFCTVPVPVALEKTFPFGGVNYGSGDSGILDKTGLNKSMPLAQQVGFFAATKSKMIEHAGDQGSVDEIERRVSESLFLISSGGNDMFEFLNSPVLLFYIQLATNYRKHLNTLYDHGARRFGIVDVPPIGCVPALRNFSATGACMEFANNLTRNFNNGWLSVVMKNFAADPERPGITYSVGSSYNMITNFTADPEAAGFSEVASACCGDGRLGVNPRCHPGSAVCNNRTDHLYWDLAHSTDAAAHKGAALIFDAPVDQGFAAPINFRQLVSDGFSSI</sequence>
<dbReference type="GO" id="GO:0016788">
    <property type="term" value="F:hydrolase activity, acting on ester bonds"/>
    <property type="evidence" value="ECO:0007669"/>
    <property type="project" value="InterPro"/>
</dbReference>
<dbReference type="InterPro" id="IPR001087">
    <property type="entry name" value="GDSL"/>
</dbReference>
<evidence type="ECO:0000256" key="2">
    <source>
        <dbReference type="ARBA" id="ARBA00022801"/>
    </source>
</evidence>
<dbReference type="InterPro" id="IPR051058">
    <property type="entry name" value="GDSL_Est/Lipase"/>
</dbReference>